<accession>A0A1Y9H2D5</accession>
<feature type="domain" description="CHK kinase-like" evidence="1">
    <location>
        <begin position="137"/>
        <end position="325"/>
    </location>
</feature>
<evidence type="ECO:0000259" key="1">
    <source>
        <dbReference type="SMART" id="SM00587"/>
    </source>
</evidence>
<dbReference type="SUPFAM" id="SSF56112">
    <property type="entry name" value="Protein kinase-like (PK-like)"/>
    <property type="match status" value="1"/>
</dbReference>
<sequence length="407" mass="46611">MSFNQDELQAPAWLNDEFFLDVMRESTNDPSIELTSECVLRPGTNQGDHYGSVMFRTTVNYRSHKLGDEKSINLIMKTKPEADGLKKSILEDNQIFAIEIDMYRNTLPKIARVLKGIGEEYKYPQFVYGALAPRTILILEDISDQGWVMGDFICTLDEMKPIVKNIAMLHAASVMLASEDSKFAVDHSHATASIFMRFGGMVKKGFDAVMMLTVLDPEFAHFGKPLESFMRNLTSFFESSFGPSTAIQNVLIHGDFHFKNLLHKDDTVGRHTDTIFLDYQISCWTTPVVDLYSMLDLISSQEVKDKHRSELIYMYHEQYSDLLKRMGFAGKISTLLELQMELLKFAVLELFHYIVFSSYRYMDETVTDIEALLKGEVDLEIVNIADFKKLMHTELTRFLHQGTLCNS</sequence>
<evidence type="ECO:0000313" key="2">
    <source>
        <dbReference type="EnsemblMetazoa" id="ADIR015826-PA"/>
    </source>
</evidence>
<dbReference type="InterPro" id="IPR004119">
    <property type="entry name" value="EcKL"/>
</dbReference>
<evidence type="ECO:0000313" key="3">
    <source>
        <dbReference type="Proteomes" id="UP000075884"/>
    </source>
</evidence>
<reference evidence="2" key="2">
    <citation type="submission" date="2020-05" db="UniProtKB">
        <authorList>
            <consortium name="EnsemblMetazoa"/>
        </authorList>
    </citation>
    <scope>IDENTIFICATION</scope>
    <source>
        <strain evidence="2">WRAIR2</strain>
    </source>
</reference>
<dbReference type="AlphaFoldDB" id="A0A1Y9H2D5"/>
<protein>
    <submittedName>
        <fullName evidence="2">CHK domain-containing protein</fullName>
    </submittedName>
</protein>
<dbReference type="PANTHER" id="PTHR11012:SF12">
    <property type="entry name" value="CHK KINASE-LIKE DOMAIN-CONTAINING PROTEIN-RELATED"/>
    <property type="match status" value="1"/>
</dbReference>
<name>A0A1Y9H2D5_9DIPT</name>
<dbReference type="InterPro" id="IPR015897">
    <property type="entry name" value="CHK_kinase-like"/>
</dbReference>
<proteinExistence type="predicted"/>
<organism evidence="2 3">
    <name type="scientific">Anopheles dirus</name>
    <dbReference type="NCBI Taxonomy" id="7168"/>
    <lineage>
        <taxon>Eukaryota</taxon>
        <taxon>Metazoa</taxon>
        <taxon>Ecdysozoa</taxon>
        <taxon>Arthropoda</taxon>
        <taxon>Hexapoda</taxon>
        <taxon>Insecta</taxon>
        <taxon>Pterygota</taxon>
        <taxon>Neoptera</taxon>
        <taxon>Endopterygota</taxon>
        <taxon>Diptera</taxon>
        <taxon>Nematocera</taxon>
        <taxon>Culicoidea</taxon>
        <taxon>Culicidae</taxon>
        <taxon>Anophelinae</taxon>
        <taxon>Anopheles</taxon>
    </lineage>
</organism>
<dbReference type="VEuPathDB" id="VectorBase:ADIR015826"/>
<keyword evidence="3" id="KW-1185">Reference proteome</keyword>
<dbReference type="PANTHER" id="PTHR11012">
    <property type="entry name" value="PROTEIN KINASE-LIKE DOMAIN-CONTAINING"/>
    <property type="match status" value="1"/>
</dbReference>
<dbReference type="Gene3D" id="3.90.1200.10">
    <property type="match status" value="1"/>
</dbReference>
<dbReference type="SMART" id="SM00587">
    <property type="entry name" value="CHK"/>
    <property type="match status" value="1"/>
</dbReference>
<dbReference type="STRING" id="7168.A0A1Y9H2D5"/>
<dbReference type="InterPro" id="IPR011009">
    <property type="entry name" value="Kinase-like_dom_sf"/>
</dbReference>
<dbReference type="EnsemblMetazoa" id="ADIR015826-RA">
    <property type="protein sequence ID" value="ADIR015826-PA"/>
    <property type="gene ID" value="ADIR015826"/>
</dbReference>
<dbReference type="Proteomes" id="UP000075884">
    <property type="component" value="Unassembled WGS sequence"/>
</dbReference>
<dbReference type="Pfam" id="PF02958">
    <property type="entry name" value="EcKL"/>
    <property type="match status" value="1"/>
</dbReference>
<reference evidence="3" key="1">
    <citation type="submission" date="2013-03" db="EMBL/GenBank/DDBJ databases">
        <title>The Genome Sequence of Anopheles dirus WRAIR2.</title>
        <authorList>
            <consortium name="The Broad Institute Genomics Platform"/>
            <person name="Neafsey D.E."/>
            <person name="Walton C."/>
            <person name="Walker B."/>
            <person name="Young S.K."/>
            <person name="Zeng Q."/>
            <person name="Gargeya S."/>
            <person name="Fitzgerald M."/>
            <person name="Haas B."/>
            <person name="Abouelleil A."/>
            <person name="Allen A.W."/>
            <person name="Alvarado L."/>
            <person name="Arachchi H.M."/>
            <person name="Berlin A.M."/>
            <person name="Chapman S.B."/>
            <person name="Gainer-Dewar J."/>
            <person name="Goldberg J."/>
            <person name="Griggs A."/>
            <person name="Gujja S."/>
            <person name="Hansen M."/>
            <person name="Howarth C."/>
            <person name="Imamovic A."/>
            <person name="Ireland A."/>
            <person name="Larimer J."/>
            <person name="McCowan C."/>
            <person name="Murphy C."/>
            <person name="Pearson M."/>
            <person name="Poon T.W."/>
            <person name="Priest M."/>
            <person name="Roberts A."/>
            <person name="Saif S."/>
            <person name="Shea T."/>
            <person name="Sisk P."/>
            <person name="Sykes S."/>
            <person name="Wortman J."/>
            <person name="Nusbaum C."/>
            <person name="Birren B."/>
        </authorList>
    </citation>
    <scope>NUCLEOTIDE SEQUENCE [LARGE SCALE GENOMIC DNA]</scope>
    <source>
        <strain evidence="3">WRAIR2</strain>
    </source>
</reference>